<dbReference type="Proteomes" id="UP001465668">
    <property type="component" value="Unassembled WGS sequence"/>
</dbReference>
<dbReference type="InterPro" id="IPR011659">
    <property type="entry name" value="WD40"/>
</dbReference>
<name>A0ABR2X8M1_9PEZI</name>
<dbReference type="Gene3D" id="2.120.10.30">
    <property type="entry name" value="TolB, C-terminal domain"/>
    <property type="match status" value="2"/>
</dbReference>
<dbReference type="PANTHER" id="PTHR36842:SF1">
    <property type="entry name" value="PROTEIN TOLB"/>
    <property type="match status" value="1"/>
</dbReference>
<keyword evidence="2" id="KW-0732">Signal</keyword>
<reference evidence="3 4" key="1">
    <citation type="submission" date="2024-02" db="EMBL/GenBank/DDBJ databases">
        <title>First draft genome assembly of two strains of Seiridium cardinale.</title>
        <authorList>
            <person name="Emiliani G."/>
            <person name="Scali E."/>
        </authorList>
    </citation>
    <scope>NUCLEOTIDE SEQUENCE [LARGE SCALE GENOMIC DNA]</scope>
    <source>
        <strain evidence="3 4">BM-138-000479</strain>
    </source>
</reference>
<evidence type="ECO:0000313" key="4">
    <source>
        <dbReference type="Proteomes" id="UP001465668"/>
    </source>
</evidence>
<dbReference type="Pfam" id="PF07676">
    <property type="entry name" value="PD40"/>
    <property type="match status" value="2"/>
</dbReference>
<feature type="chain" id="PRO_5046381518" evidence="2">
    <location>
        <begin position="20"/>
        <end position="448"/>
    </location>
</feature>
<evidence type="ECO:0000256" key="1">
    <source>
        <dbReference type="ARBA" id="ARBA00009820"/>
    </source>
</evidence>
<dbReference type="EMBL" id="JARVKM010000102">
    <property type="protein sequence ID" value="KAK9770080.1"/>
    <property type="molecule type" value="Genomic_DNA"/>
</dbReference>
<evidence type="ECO:0000313" key="3">
    <source>
        <dbReference type="EMBL" id="KAK9770080.1"/>
    </source>
</evidence>
<keyword evidence="4" id="KW-1185">Reference proteome</keyword>
<accession>A0ABR2X8M1</accession>
<dbReference type="InterPro" id="IPR011042">
    <property type="entry name" value="6-blade_b-propeller_TolB-like"/>
</dbReference>
<gene>
    <name evidence="3" type="ORF">SCAR479_13269</name>
</gene>
<organism evidence="3 4">
    <name type="scientific">Seiridium cardinale</name>
    <dbReference type="NCBI Taxonomy" id="138064"/>
    <lineage>
        <taxon>Eukaryota</taxon>
        <taxon>Fungi</taxon>
        <taxon>Dikarya</taxon>
        <taxon>Ascomycota</taxon>
        <taxon>Pezizomycotina</taxon>
        <taxon>Sordariomycetes</taxon>
        <taxon>Xylariomycetidae</taxon>
        <taxon>Amphisphaeriales</taxon>
        <taxon>Sporocadaceae</taxon>
        <taxon>Seiridium</taxon>
    </lineage>
</organism>
<dbReference type="PROSITE" id="PS51257">
    <property type="entry name" value="PROKAR_LIPOPROTEIN"/>
    <property type="match status" value="1"/>
</dbReference>
<comment type="similarity">
    <text evidence="1">Belongs to the TolB family.</text>
</comment>
<comment type="caution">
    <text evidence="3">The sequence shown here is derived from an EMBL/GenBank/DDBJ whole genome shotgun (WGS) entry which is preliminary data.</text>
</comment>
<dbReference type="SUPFAM" id="SSF82171">
    <property type="entry name" value="DPP6 N-terminal domain-like"/>
    <property type="match status" value="1"/>
</dbReference>
<dbReference type="PANTHER" id="PTHR36842">
    <property type="entry name" value="PROTEIN TOLB HOMOLOG"/>
    <property type="match status" value="1"/>
</dbReference>
<feature type="signal peptide" evidence="2">
    <location>
        <begin position="1"/>
        <end position="19"/>
    </location>
</feature>
<evidence type="ECO:0000256" key="2">
    <source>
        <dbReference type="SAM" id="SignalP"/>
    </source>
</evidence>
<protein>
    <submittedName>
        <fullName evidence="3">Uncharacterized protein</fullName>
    </submittedName>
</protein>
<sequence>MRWPPVITMLGLATGHAFGACPYAGRDLGAGTLASVDNMGHGLSSPVVARRQLDRNRWRRPGTLVSTDSFEDSGVLSLNGTKLAYVSAEGNYTTSIWFKDLTTGVAQNLTDTDATHPDKSAPQGTYRPIWSPDGERLAFSSDRNSEWTGHGDGTGWEHTQTLSVYVVRPDGSDLRQIVSEDGYSLGSPSWSVDDSRILYNRIICEDTYAAHGTASQMEAVANQILSVDVATGNYIVNHTSGDYLKVNQHYVGNSSNIGYFIKGGDEEGINYTTLDASHTAFNLAYLPDPSWSPDGSKLGQRLGLRFMDVFPQLNNATSRMAITQKQLGNSSVILSSTHYTDLVDVYATGNSTEFGYIETGLSGAFQPTFSPDGTRIVYHLWNRTSDSTLGLQILDLTSGEITRLTDGQLDMGVRQPVVDDRFDIMTIRPDGTDLNRVTNSMINDAHAV</sequence>
<proteinExistence type="inferred from homology"/>